<dbReference type="EMBL" id="NEVH01004467">
    <property type="protein sequence ID" value="PNF39361.1"/>
    <property type="molecule type" value="Genomic_DNA"/>
</dbReference>
<feature type="compositionally biased region" description="Basic and acidic residues" evidence="1">
    <location>
        <begin position="1"/>
        <end position="10"/>
    </location>
</feature>
<evidence type="ECO:0000313" key="3">
    <source>
        <dbReference type="EMBL" id="PNF39361.1"/>
    </source>
</evidence>
<name>A0A2J7REU8_9NEOP</name>
<evidence type="ECO:0000313" key="4">
    <source>
        <dbReference type="Proteomes" id="UP000235965"/>
    </source>
</evidence>
<dbReference type="OrthoDB" id="10057274at2759"/>
<dbReference type="STRING" id="105785.A0A2J7REU8"/>
<keyword evidence="4" id="KW-1185">Reference proteome</keyword>
<proteinExistence type="predicted"/>
<dbReference type="Proteomes" id="UP000235965">
    <property type="component" value="Unassembled WGS sequence"/>
</dbReference>
<dbReference type="Pfam" id="PF13843">
    <property type="entry name" value="DDE_Tnp_1_7"/>
    <property type="match status" value="1"/>
</dbReference>
<evidence type="ECO:0000256" key="1">
    <source>
        <dbReference type="SAM" id="MobiDB-lite"/>
    </source>
</evidence>
<gene>
    <name evidence="3" type="ORF">B7P43_G18177</name>
</gene>
<evidence type="ECO:0000259" key="2">
    <source>
        <dbReference type="Pfam" id="PF13843"/>
    </source>
</evidence>
<feature type="domain" description="PiggyBac transposable element-derived protein" evidence="2">
    <location>
        <begin position="56"/>
        <end position="188"/>
    </location>
</feature>
<dbReference type="InterPro" id="IPR029526">
    <property type="entry name" value="PGBD"/>
</dbReference>
<dbReference type="InParanoid" id="A0A2J7REU8"/>
<dbReference type="PANTHER" id="PTHR46599:SF3">
    <property type="entry name" value="PIGGYBAC TRANSPOSABLE ELEMENT-DERIVED PROTEIN 4"/>
    <property type="match status" value="1"/>
</dbReference>
<feature type="compositionally biased region" description="Low complexity" evidence="1">
    <location>
        <begin position="20"/>
        <end position="32"/>
    </location>
</feature>
<dbReference type="PANTHER" id="PTHR46599">
    <property type="entry name" value="PIGGYBAC TRANSPOSABLE ELEMENT-DERIVED PROTEIN 4"/>
    <property type="match status" value="1"/>
</dbReference>
<comment type="caution">
    <text evidence="3">The sequence shown here is derived from an EMBL/GenBank/DDBJ whole genome shotgun (WGS) entry which is preliminary data.</text>
</comment>
<sequence>MEDAEIEKQLFNDTDSDCYSTDSESGEESWSSDFADEGSSPSSATWGPPDQCGWRELFNNLMTKDITCCGTVRPNRKGLPDDFRRRQFRLKKGDIRVRVRRNLTALVWKDKRDVHILTNMNCPPAEGTFRNEHGNAIKPSVVVDYNTHMGYADKADRVTNSYSISCRTWKWTNKLFFHLLDLTILNSFILLSSCGAKLSHRDFRLTLVCNMVEEAGRGSRRPQRSIGRPPAMSLLVKRLEEACRHHWPASSKSQLRCCVCSSRGKRSSIHTKCVRCDIGLCISECFRHHHTKATLP</sequence>
<dbReference type="AlphaFoldDB" id="A0A2J7REU8"/>
<organism evidence="3 4">
    <name type="scientific">Cryptotermes secundus</name>
    <dbReference type="NCBI Taxonomy" id="105785"/>
    <lineage>
        <taxon>Eukaryota</taxon>
        <taxon>Metazoa</taxon>
        <taxon>Ecdysozoa</taxon>
        <taxon>Arthropoda</taxon>
        <taxon>Hexapoda</taxon>
        <taxon>Insecta</taxon>
        <taxon>Pterygota</taxon>
        <taxon>Neoptera</taxon>
        <taxon>Polyneoptera</taxon>
        <taxon>Dictyoptera</taxon>
        <taxon>Blattodea</taxon>
        <taxon>Blattoidea</taxon>
        <taxon>Termitoidae</taxon>
        <taxon>Kalotermitidae</taxon>
        <taxon>Cryptotermitinae</taxon>
        <taxon>Cryptotermes</taxon>
    </lineage>
</organism>
<reference evidence="3 4" key="1">
    <citation type="submission" date="2017-12" db="EMBL/GenBank/DDBJ databases">
        <title>Hemimetabolous genomes reveal molecular basis of termite eusociality.</title>
        <authorList>
            <person name="Harrison M.C."/>
            <person name="Jongepier E."/>
            <person name="Robertson H.M."/>
            <person name="Arning N."/>
            <person name="Bitard-Feildel T."/>
            <person name="Chao H."/>
            <person name="Childers C.P."/>
            <person name="Dinh H."/>
            <person name="Doddapaneni H."/>
            <person name="Dugan S."/>
            <person name="Gowin J."/>
            <person name="Greiner C."/>
            <person name="Han Y."/>
            <person name="Hu H."/>
            <person name="Hughes D.S.T."/>
            <person name="Huylmans A.-K."/>
            <person name="Kemena C."/>
            <person name="Kremer L.P.M."/>
            <person name="Lee S.L."/>
            <person name="Lopez-Ezquerra A."/>
            <person name="Mallet L."/>
            <person name="Monroy-Kuhn J.M."/>
            <person name="Moser A."/>
            <person name="Murali S.C."/>
            <person name="Muzny D.M."/>
            <person name="Otani S."/>
            <person name="Piulachs M.-D."/>
            <person name="Poelchau M."/>
            <person name="Qu J."/>
            <person name="Schaub F."/>
            <person name="Wada-Katsumata A."/>
            <person name="Worley K.C."/>
            <person name="Xie Q."/>
            <person name="Ylla G."/>
            <person name="Poulsen M."/>
            <person name="Gibbs R.A."/>
            <person name="Schal C."/>
            <person name="Richards S."/>
            <person name="Belles X."/>
            <person name="Korb J."/>
            <person name="Bornberg-Bauer E."/>
        </authorList>
    </citation>
    <scope>NUCLEOTIDE SEQUENCE [LARGE SCALE GENOMIC DNA]</scope>
    <source>
        <tissue evidence="3">Whole body</tissue>
    </source>
</reference>
<feature type="region of interest" description="Disordered" evidence="1">
    <location>
        <begin position="1"/>
        <end position="48"/>
    </location>
</feature>
<protein>
    <recommendedName>
        <fullName evidence="2">PiggyBac transposable element-derived protein domain-containing protein</fullName>
    </recommendedName>
</protein>
<accession>A0A2J7REU8</accession>